<comment type="caution">
    <text evidence="4">The sequence shown here is derived from an EMBL/GenBank/DDBJ whole genome shotgun (WGS) entry which is preliminary data.</text>
</comment>
<sequence length="234" mass="26550">MIDLYYWPTPNGHKITLFLEEAGLEYKIHPVNIGAGDQFKPEFLAFSPNNRMPAIIDQNPADGGDPITVFESGAILQYLAEKTGKFLPTDVRRKKTVMEWLFWQMGGLGPMAGQNHHFSGYAPEKIPYAITRYVNETNRLYGVLNKRLEGRTFIAGDDYSIADMACYPWIVSHEKQQQDLNDFPNLKRWFENIKARPATIAAYKAGEGLRKEDGLSEEDKKVLFGQTAKTAKNN</sequence>
<gene>
    <name evidence="4" type="ORF">AUP42_03700</name>
</gene>
<evidence type="ECO:0000259" key="3">
    <source>
        <dbReference type="PROSITE" id="PS50405"/>
    </source>
</evidence>
<name>A0A154L249_9PROT</name>
<dbReference type="SFLD" id="SFLDG01151">
    <property type="entry name" value="Main.2:_Nu-like"/>
    <property type="match status" value="1"/>
</dbReference>
<dbReference type="SUPFAM" id="SSF47616">
    <property type="entry name" value="GST C-terminal domain-like"/>
    <property type="match status" value="1"/>
</dbReference>
<dbReference type="Proteomes" id="UP000076335">
    <property type="component" value="Unassembled WGS sequence"/>
</dbReference>
<feature type="domain" description="GST C-terminal" evidence="3">
    <location>
        <begin position="90"/>
        <end position="222"/>
    </location>
</feature>
<reference evidence="4 5" key="1">
    <citation type="submission" date="2015-12" db="EMBL/GenBank/DDBJ databases">
        <title>Genome sequence of Thalassospira lucentensis MCCC 1A02072.</title>
        <authorList>
            <person name="Lu L."/>
            <person name="Lai Q."/>
            <person name="Shao Z."/>
            <person name="Qian P."/>
        </authorList>
    </citation>
    <scope>NUCLEOTIDE SEQUENCE [LARGE SCALE GENOMIC DNA]</scope>
    <source>
        <strain evidence="4 5">MCCC 1A02072</strain>
    </source>
</reference>
<dbReference type="InterPro" id="IPR036249">
    <property type="entry name" value="Thioredoxin-like_sf"/>
</dbReference>
<dbReference type="AlphaFoldDB" id="A0A154L249"/>
<dbReference type="Pfam" id="PF02798">
    <property type="entry name" value="GST_N"/>
    <property type="match status" value="1"/>
</dbReference>
<dbReference type="GO" id="GO:0016740">
    <property type="term" value="F:transferase activity"/>
    <property type="evidence" value="ECO:0007669"/>
    <property type="project" value="UniProtKB-KW"/>
</dbReference>
<evidence type="ECO:0000256" key="1">
    <source>
        <dbReference type="RuleBase" id="RU003494"/>
    </source>
</evidence>
<dbReference type="Gene3D" id="3.40.30.10">
    <property type="entry name" value="Glutaredoxin"/>
    <property type="match status" value="1"/>
</dbReference>
<accession>A0A154L249</accession>
<evidence type="ECO:0000313" key="5">
    <source>
        <dbReference type="Proteomes" id="UP000076335"/>
    </source>
</evidence>
<dbReference type="PROSITE" id="PS50404">
    <property type="entry name" value="GST_NTER"/>
    <property type="match status" value="1"/>
</dbReference>
<dbReference type="RefSeq" id="WP_062952658.1">
    <property type="nucleotide sequence ID" value="NZ_LPVY01000021.1"/>
</dbReference>
<dbReference type="InterPro" id="IPR004045">
    <property type="entry name" value="Glutathione_S-Trfase_N"/>
</dbReference>
<dbReference type="SUPFAM" id="SSF52833">
    <property type="entry name" value="Thioredoxin-like"/>
    <property type="match status" value="1"/>
</dbReference>
<comment type="similarity">
    <text evidence="1">Belongs to the GST superfamily.</text>
</comment>
<keyword evidence="4" id="KW-0808">Transferase</keyword>
<dbReference type="InterPro" id="IPR010987">
    <property type="entry name" value="Glutathione-S-Trfase_C-like"/>
</dbReference>
<organism evidence="4 5">
    <name type="scientific">Thalassospira lucentensis</name>
    <dbReference type="NCBI Taxonomy" id="168935"/>
    <lineage>
        <taxon>Bacteria</taxon>
        <taxon>Pseudomonadati</taxon>
        <taxon>Pseudomonadota</taxon>
        <taxon>Alphaproteobacteria</taxon>
        <taxon>Rhodospirillales</taxon>
        <taxon>Thalassospiraceae</taxon>
        <taxon>Thalassospira</taxon>
    </lineage>
</organism>
<dbReference type="Gene3D" id="1.20.1050.10">
    <property type="match status" value="1"/>
</dbReference>
<dbReference type="Pfam" id="PF00043">
    <property type="entry name" value="GST_C"/>
    <property type="match status" value="1"/>
</dbReference>
<evidence type="ECO:0000259" key="2">
    <source>
        <dbReference type="PROSITE" id="PS50404"/>
    </source>
</evidence>
<proteinExistence type="inferred from homology"/>
<dbReference type="PANTHER" id="PTHR44051">
    <property type="entry name" value="GLUTATHIONE S-TRANSFERASE-RELATED"/>
    <property type="match status" value="1"/>
</dbReference>
<dbReference type="PANTHER" id="PTHR44051:SF19">
    <property type="entry name" value="DISULFIDE-BOND OXIDOREDUCTASE YFCG"/>
    <property type="match status" value="1"/>
</dbReference>
<dbReference type="CDD" id="cd10291">
    <property type="entry name" value="GST_C_YfcG_like"/>
    <property type="match status" value="1"/>
</dbReference>
<dbReference type="EMBL" id="LPVY01000021">
    <property type="protein sequence ID" value="KZB62078.1"/>
    <property type="molecule type" value="Genomic_DNA"/>
</dbReference>
<feature type="domain" description="GST N-terminal" evidence="2">
    <location>
        <begin position="1"/>
        <end position="87"/>
    </location>
</feature>
<dbReference type="FunFam" id="3.40.30.10:FF:000046">
    <property type="entry name" value="GSH-dependent disulfide bond oxidoreductase"/>
    <property type="match status" value="1"/>
</dbReference>
<dbReference type="SFLD" id="SFLDS00019">
    <property type="entry name" value="Glutathione_Transferase_(cytos"/>
    <property type="match status" value="1"/>
</dbReference>
<evidence type="ECO:0000313" key="4">
    <source>
        <dbReference type="EMBL" id="KZB62078.1"/>
    </source>
</evidence>
<dbReference type="SFLD" id="SFLDG00358">
    <property type="entry name" value="Main_(cytGST)"/>
    <property type="match status" value="1"/>
</dbReference>
<dbReference type="PROSITE" id="PS50405">
    <property type="entry name" value="GST_CTER"/>
    <property type="match status" value="1"/>
</dbReference>
<dbReference type="CDD" id="cd03048">
    <property type="entry name" value="GST_N_Ure2p_like"/>
    <property type="match status" value="1"/>
</dbReference>
<dbReference type="InterPro" id="IPR040079">
    <property type="entry name" value="Glutathione_S-Trfase"/>
</dbReference>
<protein>
    <submittedName>
        <fullName evidence="4">Glutathione S-transferase</fullName>
    </submittedName>
</protein>
<dbReference type="OrthoDB" id="9803562at2"/>
<dbReference type="InterPro" id="IPR004046">
    <property type="entry name" value="GST_C"/>
</dbReference>
<dbReference type="InterPro" id="IPR036282">
    <property type="entry name" value="Glutathione-S-Trfase_C_sf"/>
</dbReference>